<proteinExistence type="predicted"/>
<accession>A0A0F9DTZ3</accession>
<comment type="caution">
    <text evidence="1">The sequence shown here is derived from an EMBL/GenBank/DDBJ whole genome shotgun (WGS) entry which is preliminary data.</text>
</comment>
<evidence type="ECO:0008006" key="2">
    <source>
        <dbReference type="Google" id="ProtNLM"/>
    </source>
</evidence>
<dbReference type="EMBL" id="LAZR01027587">
    <property type="protein sequence ID" value="KKL65278.1"/>
    <property type="molecule type" value="Genomic_DNA"/>
</dbReference>
<dbReference type="AlphaFoldDB" id="A0A0F9DTZ3"/>
<dbReference type="InterPro" id="IPR016181">
    <property type="entry name" value="Acyl_CoA_acyltransferase"/>
</dbReference>
<reference evidence="1" key="1">
    <citation type="journal article" date="2015" name="Nature">
        <title>Complex archaea that bridge the gap between prokaryotes and eukaryotes.</title>
        <authorList>
            <person name="Spang A."/>
            <person name="Saw J.H."/>
            <person name="Jorgensen S.L."/>
            <person name="Zaremba-Niedzwiedzka K."/>
            <person name="Martijn J."/>
            <person name="Lind A.E."/>
            <person name="van Eijk R."/>
            <person name="Schleper C."/>
            <person name="Guy L."/>
            <person name="Ettema T.J."/>
        </authorList>
    </citation>
    <scope>NUCLEOTIDE SEQUENCE</scope>
</reference>
<name>A0A0F9DTZ3_9ZZZZ</name>
<dbReference type="SUPFAM" id="SSF55729">
    <property type="entry name" value="Acyl-CoA N-acyltransferases (Nat)"/>
    <property type="match status" value="1"/>
</dbReference>
<evidence type="ECO:0000313" key="1">
    <source>
        <dbReference type="EMBL" id="KKL65278.1"/>
    </source>
</evidence>
<gene>
    <name evidence="1" type="ORF">LCGC14_2156590</name>
</gene>
<organism evidence="1">
    <name type="scientific">marine sediment metagenome</name>
    <dbReference type="NCBI Taxonomy" id="412755"/>
    <lineage>
        <taxon>unclassified sequences</taxon>
        <taxon>metagenomes</taxon>
        <taxon>ecological metagenomes</taxon>
    </lineage>
</organism>
<sequence length="118" mass="13371">MSYVDLNTYSSVLIECGPAYALVSEQEVWACAGVCEFGSHRATAWALIHEGIGPKFFQIHKAIVTFLNECKYQRVELITQDGFGKAERWAEMLGFKWEGCMEKYFPDGSMGNLYARVK</sequence>
<protein>
    <recommendedName>
        <fullName evidence="2">N-acetyltransferase domain-containing protein</fullName>
    </recommendedName>
</protein>